<dbReference type="Gene3D" id="3.30.300.20">
    <property type="match status" value="1"/>
</dbReference>
<evidence type="ECO:0000313" key="1">
    <source>
        <dbReference type="EMBL" id="GHD97153.1"/>
    </source>
</evidence>
<dbReference type="AlphaFoldDB" id="A0A918YAQ0"/>
<name>A0A918YAQ0_9ACTN</name>
<dbReference type="PANTHER" id="PTHR39624">
    <property type="entry name" value="PROTEIN INVOLVED IN RIMO-MEDIATED BETA-METHYLTHIOLATION OF RIBOSOMAL PROTEIN S12 YCAO"/>
    <property type="match status" value="1"/>
</dbReference>
<dbReference type="InterPro" id="IPR036102">
    <property type="entry name" value="OsmC/Ohrsf"/>
</dbReference>
<dbReference type="InterPro" id="IPR015946">
    <property type="entry name" value="KH_dom-like_a/b"/>
</dbReference>
<evidence type="ECO:0008006" key="3">
    <source>
        <dbReference type="Google" id="ProtNLM"/>
    </source>
</evidence>
<protein>
    <recommendedName>
        <fullName evidence="3">OsmC family protein</fullName>
    </recommendedName>
</protein>
<accession>A0A918YAQ0</accession>
<dbReference type="PANTHER" id="PTHR39624:SF2">
    <property type="entry name" value="OSMC-LIKE PROTEIN"/>
    <property type="match status" value="1"/>
</dbReference>
<dbReference type="SUPFAM" id="SSF82784">
    <property type="entry name" value="OsmC-like"/>
    <property type="match status" value="1"/>
</dbReference>
<evidence type="ECO:0000313" key="2">
    <source>
        <dbReference type="Proteomes" id="UP000608955"/>
    </source>
</evidence>
<dbReference type="InterPro" id="IPR003718">
    <property type="entry name" value="OsmC/Ohr_fam"/>
</dbReference>
<gene>
    <name evidence="1" type="ORF">GCM10010508_68630</name>
</gene>
<sequence>MNIETGCGRTVGVTRFAPHGLPASMGRVVLETTCTSEDKGELWASLTPEEARRLAALLLFQAAAVDSAPAGPSGRVEVVPVAGDAYEIRVRGHVLTVDQPRSDGGKDTAPTPVELFVASLASCAAHYAGRFLDRHGVDRTGLRVDAGFRMAEDRPARVAALSLTVEAPALPPDRMQALRAVVSHCTVSNTLARVPGIGLEVVCGPQGEPAVTEAPAPEGSRT</sequence>
<organism evidence="1 2">
    <name type="scientific">Streptomyces naganishii JCM 4654</name>
    <dbReference type="NCBI Taxonomy" id="1306179"/>
    <lineage>
        <taxon>Bacteria</taxon>
        <taxon>Bacillati</taxon>
        <taxon>Actinomycetota</taxon>
        <taxon>Actinomycetes</taxon>
        <taxon>Kitasatosporales</taxon>
        <taxon>Streptomycetaceae</taxon>
        <taxon>Streptomyces</taxon>
    </lineage>
</organism>
<reference evidence="1" key="2">
    <citation type="submission" date="2020-09" db="EMBL/GenBank/DDBJ databases">
        <authorList>
            <person name="Sun Q."/>
            <person name="Ohkuma M."/>
        </authorList>
    </citation>
    <scope>NUCLEOTIDE SEQUENCE</scope>
    <source>
        <strain evidence="1">JCM 4654</strain>
    </source>
</reference>
<comment type="caution">
    <text evidence="1">The sequence shown here is derived from an EMBL/GenBank/DDBJ whole genome shotgun (WGS) entry which is preliminary data.</text>
</comment>
<reference evidence="1" key="1">
    <citation type="journal article" date="2014" name="Int. J. Syst. Evol. Microbiol.">
        <title>Complete genome sequence of Corynebacterium casei LMG S-19264T (=DSM 44701T), isolated from a smear-ripened cheese.</title>
        <authorList>
            <consortium name="US DOE Joint Genome Institute (JGI-PGF)"/>
            <person name="Walter F."/>
            <person name="Albersmeier A."/>
            <person name="Kalinowski J."/>
            <person name="Ruckert C."/>
        </authorList>
    </citation>
    <scope>NUCLEOTIDE SEQUENCE</scope>
    <source>
        <strain evidence="1">JCM 4654</strain>
    </source>
</reference>
<dbReference type="RefSeq" id="WP_229865846.1">
    <property type="nucleotide sequence ID" value="NZ_BMVF01000035.1"/>
</dbReference>
<dbReference type="Proteomes" id="UP000608955">
    <property type="component" value="Unassembled WGS sequence"/>
</dbReference>
<keyword evidence="2" id="KW-1185">Reference proteome</keyword>
<dbReference type="Pfam" id="PF02566">
    <property type="entry name" value="OsmC"/>
    <property type="match status" value="1"/>
</dbReference>
<dbReference type="EMBL" id="BMVF01000035">
    <property type="protein sequence ID" value="GHD97153.1"/>
    <property type="molecule type" value="Genomic_DNA"/>
</dbReference>
<proteinExistence type="predicted"/>